<keyword evidence="2" id="KW-1185">Reference proteome</keyword>
<reference evidence="1" key="1">
    <citation type="submission" date="2022-06" db="EMBL/GenBank/DDBJ databases">
        <title>Uncovering the hologenomic basis of an extraordinary plant invasion.</title>
        <authorList>
            <person name="Bieker V.C."/>
            <person name="Martin M.D."/>
            <person name="Gilbert T."/>
            <person name="Hodgins K."/>
            <person name="Battlay P."/>
            <person name="Petersen B."/>
            <person name="Wilson J."/>
        </authorList>
    </citation>
    <scope>NUCLEOTIDE SEQUENCE</scope>
    <source>
        <strain evidence="1">AA19_3_7</strain>
        <tissue evidence="1">Leaf</tissue>
    </source>
</reference>
<evidence type="ECO:0000313" key="1">
    <source>
        <dbReference type="EMBL" id="KAI7748689.1"/>
    </source>
</evidence>
<gene>
    <name evidence="1" type="ORF">M8C21_000338</name>
</gene>
<evidence type="ECO:0000313" key="2">
    <source>
        <dbReference type="Proteomes" id="UP001206925"/>
    </source>
</evidence>
<accession>A0AAD5GPP6</accession>
<organism evidence="1 2">
    <name type="scientific">Ambrosia artemisiifolia</name>
    <name type="common">Common ragweed</name>
    <dbReference type="NCBI Taxonomy" id="4212"/>
    <lineage>
        <taxon>Eukaryota</taxon>
        <taxon>Viridiplantae</taxon>
        <taxon>Streptophyta</taxon>
        <taxon>Embryophyta</taxon>
        <taxon>Tracheophyta</taxon>
        <taxon>Spermatophyta</taxon>
        <taxon>Magnoliopsida</taxon>
        <taxon>eudicotyledons</taxon>
        <taxon>Gunneridae</taxon>
        <taxon>Pentapetalae</taxon>
        <taxon>asterids</taxon>
        <taxon>campanulids</taxon>
        <taxon>Asterales</taxon>
        <taxon>Asteraceae</taxon>
        <taxon>Asteroideae</taxon>
        <taxon>Heliantheae alliance</taxon>
        <taxon>Heliantheae</taxon>
        <taxon>Ambrosia</taxon>
    </lineage>
</organism>
<sequence length="84" mass="9370">MAKLLTLRNSTSGTSMEINSEAERKRVIKCFEATIKTDSKGVWLELYGVERIGWIAGHKHVPPDVICESVLDGEFAADNEISFE</sequence>
<dbReference type="EMBL" id="JAMZMK010006484">
    <property type="protein sequence ID" value="KAI7748689.1"/>
    <property type="molecule type" value="Genomic_DNA"/>
</dbReference>
<dbReference type="AlphaFoldDB" id="A0AAD5GPP6"/>
<proteinExistence type="predicted"/>
<protein>
    <submittedName>
        <fullName evidence="1">Uncharacterized protein</fullName>
    </submittedName>
</protein>
<name>A0AAD5GPP6_AMBAR</name>
<dbReference type="Proteomes" id="UP001206925">
    <property type="component" value="Unassembled WGS sequence"/>
</dbReference>
<comment type="caution">
    <text evidence="1">The sequence shown here is derived from an EMBL/GenBank/DDBJ whole genome shotgun (WGS) entry which is preliminary data.</text>
</comment>